<dbReference type="PANTHER" id="PTHR34822">
    <property type="entry name" value="GRPB DOMAIN PROTEIN (AFU_ORTHOLOGUE AFUA_1G01530)"/>
    <property type="match status" value="1"/>
</dbReference>
<name>A0A9X2C092_9BURK</name>
<proteinExistence type="predicted"/>
<protein>
    <submittedName>
        <fullName evidence="1">GrpB family protein</fullName>
    </submittedName>
</protein>
<sequence>MSLAFPDVQGTRPEADARDAVTVLAPRHYQEVAVAAYEDAELLLSAILPDARIEHVGASAVPGAYSRGGVDICVAAPRDTFDEALGVLCEAGYLQRSQDDGEHRHAAFAAGHGDVPLTLRLIESGSAHESLMRLRDALRADPTLLSRCNAIKIEAGPLGAAAYADAKAAFFAEILGR</sequence>
<dbReference type="Pfam" id="PF04229">
    <property type="entry name" value="GrpB"/>
    <property type="match status" value="1"/>
</dbReference>
<evidence type="ECO:0000313" key="1">
    <source>
        <dbReference type="EMBL" id="MCK9684454.1"/>
    </source>
</evidence>
<comment type="caution">
    <text evidence="1">The sequence shown here is derived from an EMBL/GenBank/DDBJ whole genome shotgun (WGS) entry which is preliminary data.</text>
</comment>
<dbReference type="RefSeq" id="WP_275680484.1">
    <property type="nucleotide sequence ID" value="NZ_JAJLJH010000001.1"/>
</dbReference>
<dbReference type="AlphaFoldDB" id="A0A9X2C092"/>
<dbReference type="EMBL" id="JAJLJH010000001">
    <property type="protein sequence ID" value="MCK9684454.1"/>
    <property type="molecule type" value="Genomic_DNA"/>
</dbReference>
<dbReference type="PANTHER" id="PTHR34822:SF1">
    <property type="entry name" value="GRPB FAMILY PROTEIN"/>
    <property type="match status" value="1"/>
</dbReference>
<accession>A0A9X2C092</accession>
<dbReference type="Gene3D" id="3.30.460.10">
    <property type="entry name" value="Beta Polymerase, domain 2"/>
    <property type="match status" value="1"/>
</dbReference>
<organism evidence="1 2">
    <name type="scientific">Scleromatobacter humisilvae</name>
    <dbReference type="NCBI Taxonomy" id="2897159"/>
    <lineage>
        <taxon>Bacteria</taxon>
        <taxon>Pseudomonadati</taxon>
        <taxon>Pseudomonadota</taxon>
        <taxon>Betaproteobacteria</taxon>
        <taxon>Burkholderiales</taxon>
        <taxon>Sphaerotilaceae</taxon>
        <taxon>Scleromatobacter</taxon>
    </lineage>
</organism>
<evidence type="ECO:0000313" key="2">
    <source>
        <dbReference type="Proteomes" id="UP001139353"/>
    </source>
</evidence>
<gene>
    <name evidence="1" type="ORF">LPC04_01885</name>
</gene>
<dbReference type="InterPro" id="IPR007344">
    <property type="entry name" value="GrpB/CoaE"/>
</dbReference>
<keyword evidence="2" id="KW-1185">Reference proteome</keyword>
<reference evidence="1" key="1">
    <citation type="submission" date="2021-11" db="EMBL/GenBank/DDBJ databases">
        <title>BS-T2-15 a new species belonging to the Comamonadaceae family isolated from the soil of a French oak forest.</title>
        <authorList>
            <person name="Mieszkin S."/>
            <person name="Alain K."/>
        </authorList>
    </citation>
    <scope>NUCLEOTIDE SEQUENCE</scope>
    <source>
        <strain evidence="1">BS-T2-15</strain>
    </source>
</reference>
<dbReference type="SUPFAM" id="SSF81301">
    <property type="entry name" value="Nucleotidyltransferase"/>
    <property type="match status" value="1"/>
</dbReference>
<dbReference type="Proteomes" id="UP001139353">
    <property type="component" value="Unassembled WGS sequence"/>
</dbReference>
<dbReference type="InterPro" id="IPR043519">
    <property type="entry name" value="NT_sf"/>
</dbReference>